<keyword evidence="2" id="KW-1185">Reference proteome</keyword>
<sequence>MDLRRISDPLTMDQKLTVVTLEDVKAQARVMHSVEDDVIKRHIEAAYDFLAGPEGWTNGFCLLEETFELYAEGFADLIELPVRPFRGTIISIEVRDTLADVYAAVDPVTYALTQDGDYGLLVRLQPSLARSQTFARDPRRYRIRFKAGHPTPDIVPSGLKQAIRLLAAHWYVNREATIADPRVTSVSRAIQFGLQQTAGRYRVEPDHS</sequence>
<evidence type="ECO:0000313" key="1">
    <source>
        <dbReference type="EMBL" id="MEN3238282.1"/>
    </source>
</evidence>
<evidence type="ECO:0008006" key="3">
    <source>
        <dbReference type="Google" id="ProtNLM"/>
    </source>
</evidence>
<accession>A0ABV0A371</accession>
<dbReference type="RefSeq" id="WP_346013583.1">
    <property type="nucleotide sequence ID" value="NZ_JAQYXP010000005.1"/>
</dbReference>
<dbReference type="EMBL" id="JAQYXP010000005">
    <property type="protein sequence ID" value="MEN3238282.1"/>
    <property type="molecule type" value="Genomic_DNA"/>
</dbReference>
<evidence type="ECO:0000313" key="2">
    <source>
        <dbReference type="Proteomes" id="UP001407347"/>
    </source>
</evidence>
<protein>
    <recommendedName>
        <fullName evidence="3">Phage gp6-like head-tail connector protein</fullName>
    </recommendedName>
</protein>
<dbReference type="InterPro" id="IPR011738">
    <property type="entry name" value="Phage_CHP"/>
</dbReference>
<organism evidence="1 2">
    <name type="scientific">Methylobacterium ajmalii</name>
    <dbReference type="NCBI Taxonomy" id="2738439"/>
    <lineage>
        <taxon>Bacteria</taxon>
        <taxon>Pseudomonadati</taxon>
        <taxon>Pseudomonadota</taxon>
        <taxon>Alphaproteobacteria</taxon>
        <taxon>Hyphomicrobiales</taxon>
        <taxon>Methylobacteriaceae</taxon>
        <taxon>Methylobacterium</taxon>
    </lineage>
</organism>
<comment type="caution">
    <text evidence="1">The sequence shown here is derived from an EMBL/GenBank/DDBJ whole genome shotgun (WGS) entry which is preliminary data.</text>
</comment>
<dbReference type="NCBIfam" id="TIGR02215">
    <property type="entry name" value="phage_chp_gp8"/>
    <property type="match status" value="1"/>
</dbReference>
<proteinExistence type="predicted"/>
<reference evidence="1 2" key="1">
    <citation type="journal article" date="2023" name="PLoS ONE">
        <title>Complete genome assembly of Hawai'i environmental nontuberculous mycobacteria reveals unexpected co-isolation with methylobacteria.</title>
        <authorList>
            <person name="Hendrix J."/>
            <person name="Epperson L.E."/>
            <person name="Tong E.I."/>
            <person name="Chan Y.L."/>
            <person name="Hasan N.A."/>
            <person name="Dawrs S.N."/>
            <person name="Norton G.J."/>
            <person name="Virdi R."/>
            <person name="Crooks J.L."/>
            <person name="Chan E.D."/>
            <person name="Honda J.R."/>
            <person name="Strong M."/>
        </authorList>
    </citation>
    <scope>NUCLEOTIDE SEQUENCE [LARGE SCALE GENOMIC DNA]</scope>
    <source>
        <strain evidence="1 2">NJH_HI04-1</strain>
    </source>
</reference>
<dbReference type="Proteomes" id="UP001407347">
    <property type="component" value="Unassembled WGS sequence"/>
</dbReference>
<dbReference type="Gene3D" id="1.10.3230.30">
    <property type="entry name" value="Phage gp6-like head-tail connector protein"/>
    <property type="match status" value="1"/>
</dbReference>
<dbReference type="CDD" id="cd08054">
    <property type="entry name" value="gp6"/>
    <property type="match status" value="1"/>
</dbReference>
<name>A0ABV0A371_9HYPH</name>
<gene>
    <name evidence="1" type="ORF">PUR29_33075</name>
</gene>